<evidence type="ECO:0000256" key="3">
    <source>
        <dbReference type="PROSITE-ProRule" id="PRU00284"/>
    </source>
</evidence>
<evidence type="ECO:0000259" key="9">
    <source>
        <dbReference type="PROSITE" id="PS50885"/>
    </source>
</evidence>
<dbReference type="InterPro" id="IPR003660">
    <property type="entry name" value="HAMP_dom"/>
</dbReference>
<proteinExistence type="inferred from homology"/>
<dbReference type="SUPFAM" id="SSF58104">
    <property type="entry name" value="Methyl-accepting chemotaxis protein (MCP) signaling domain"/>
    <property type="match status" value="1"/>
</dbReference>
<keyword evidence="7" id="KW-0732">Signal</keyword>
<keyword evidence="1" id="KW-0145">Chemotaxis</keyword>
<feature type="chain" id="PRO_5019111847" evidence="7">
    <location>
        <begin position="24"/>
        <end position="468"/>
    </location>
</feature>
<feature type="coiled-coil region" evidence="4">
    <location>
        <begin position="395"/>
        <end position="433"/>
    </location>
</feature>
<feature type="signal peptide" evidence="7">
    <location>
        <begin position="1"/>
        <end position="23"/>
    </location>
</feature>
<dbReference type="SMART" id="SM00283">
    <property type="entry name" value="MA"/>
    <property type="match status" value="1"/>
</dbReference>
<reference evidence="10 11" key="1">
    <citation type="submission" date="2018-09" db="EMBL/GenBank/DDBJ databases">
        <authorList>
            <person name="Zhu H."/>
        </authorList>
    </citation>
    <scope>NUCLEOTIDE SEQUENCE [LARGE SCALE GENOMIC DNA]</scope>
    <source>
        <strain evidence="10 11">K1S02-61</strain>
    </source>
</reference>
<dbReference type="OrthoDB" id="8768161at2"/>
<evidence type="ECO:0000256" key="2">
    <source>
        <dbReference type="ARBA" id="ARBA00029447"/>
    </source>
</evidence>
<feature type="compositionally biased region" description="Basic residues" evidence="5">
    <location>
        <begin position="457"/>
        <end position="468"/>
    </location>
</feature>
<keyword evidence="6" id="KW-1133">Transmembrane helix</keyword>
<keyword evidence="11" id="KW-1185">Reference proteome</keyword>
<comment type="similarity">
    <text evidence="2">Belongs to the methyl-accepting chemotaxis (MCP) protein family.</text>
</comment>
<dbReference type="InterPro" id="IPR004089">
    <property type="entry name" value="MCPsignal_dom"/>
</dbReference>
<dbReference type="GO" id="GO:0006935">
    <property type="term" value="P:chemotaxis"/>
    <property type="evidence" value="ECO:0007669"/>
    <property type="project" value="TreeGrafter"/>
</dbReference>
<keyword evidence="6" id="KW-0812">Transmembrane</keyword>
<dbReference type="InterPro" id="IPR051310">
    <property type="entry name" value="MCP_chemotaxis"/>
</dbReference>
<dbReference type="PANTHER" id="PTHR43531">
    <property type="entry name" value="PROTEIN ICFG"/>
    <property type="match status" value="1"/>
</dbReference>
<evidence type="ECO:0000256" key="7">
    <source>
        <dbReference type="SAM" id="SignalP"/>
    </source>
</evidence>
<dbReference type="SMART" id="SM00304">
    <property type="entry name" value="HAMP"/>
    <property type="match status" value="1"/>
</dbReference>
<dbReference type="Pfam" id="PF00015">
    <property type="entry name" value="MCPsignal"/>
    <property type="match status" value="1"/>
</dbReference>
<evidence type="ECO:0000313" key="10">
    <source>
        <dbReference type="EMBL" id="RJG14677.1"/>
    </source>
</evidence>
<feature type="region of interest" description="Disordered" evidence="5">
    <location>
        <begin position="437"/>
        <end position="468"/>
    </location>
</feature>
<evidence type="ECO:0000256" key="5">
    <source>
        <dbReference type="SAM" id="MobiDB-lite"/>
    </source>
</evidence>
<keyword evidence="6" id="KW-0472">Membrane</keyword>
<dbReference type="EMBL" id="QYUP01000126">
    <property type="protein sequence ID" value="RJG14677.1"/>
    <property type="molecule type" value="Genomic_DNA"/>
</dbReference>
<evidence type="ECO:0000256" key="6">
    <source>
        <dbReference type="SAM" id="Phobius"/>
    </source>
</evidence>
<organism evidence="10 11">
    <name type="scientific">Massilia cavernae</name>
    <dbReference type="NCBI Taxonomy" id="2320864"/>
    <lineage>
        <taxon>Bacteria</taxon>
        <taxon>Pseudomonadati</taxon>
        <taxon>Pseudomonadota</taxon>
        <taxon>Betaproteobacteria</taxon>
        <taxon>Burkholderiales</taxon>
        <taxon>Oxalobacteraceae</taxon>
        <taxon>Telluria group</taxon>
        <taxon>Massilia</taxon>
    </lineage>
</organism>
<feature type="transmembrane region" description="Helical" evidence="6">
    <location>
        <begin position="157"/>
        <end position="176"/>
    </location>
</feature>
<dbReference type="GO" id="GO:0004888">
    <property type="term" value="F:transmembrane signaling receptor activity"/>
    <property type="evidence" value="ECO:0007669"/>
    <property type="project" value="TreeGrafter"/>
</dbReference>
<keyword evidence="3" id="KW-0807">Transducer</keyword>
<dbReference type="Proteomes" id="UP000284006">
    <property type="component" value="Unassembled WGS sequence"/>
</dbReference>
<dbReference type="CDD" id="cd06225">
    <property type="entry name" value="HAMP"/>
    <property type="match status" value="1"/>
</dbReference>
<sequence length="468" mass="48959">MTMTIKTACIALAGVMLCGVACAAAPTVKDAVVLAEKGAKYIAIHGKQAMIGKINARDPEFNRGEFHSLAAATAPGSGERRVVDEAAAAYAVYVRTVLDVIEISRDDRSMSANAMFKAERAFAIVALRLNELLRAEQALSEAASQRAASDFNMISTLMPLVIALSVVLSLAITVAVRHALLDEVRDIGEAATGLARGNLTVRERVYGRDEISETSHALDGSIRNLNATLRNILDAARQIDSASREIALGNADLSIRTEAQASSLIHTVSSVEDLNESVSRTANSTQRANQLAESASSSALKGGDLVGRLMLTMVAIKGSSGKVAEIVEVIDGIASQTNILALNAAVEAARAGEHGRGFAAGYSMADIVTSVQRVGDIIGKITQDNAQQASGVSEVNQAIMQIDEITQQNSALVEEAAAAADSLQEQAHSLSRAVASFKLDEGAGQGKQAPPPPTRGGKGHLRLASKRG</sequence>
<evidence type="ECO:0000259" key="8">
    <source>
        <dbReference type="PROSITE" id="PS50111"/>
    </source>
</evidence>
<feature type="domain" description="HAMP" evidence="9">
    <location>
        <begin position="178"/>
        <end position="230"/>
    </location>
</feature>
<accession>A0A418XQF5</accession>
<protein>
    <submittedName>
        <fullName evidence="10">HAMP domain-containing protein</fullName>
    </submittedName>
</protein>
<dbReference type="GO" id="GO:0005886">
    <property type="term" value="C:plasma membrane"/>
    <property type="evidence" value="ECO:0007669"/>
    <property type="project" value="TreeGrafter"/>
</dbReference>
<dbReference type="PROSITE" id="PS50111">
    <property type="entry name" value="CHEMOTAXIS_TRANSDUC_2"/>
    <property type="match status" value="1"/>
</dbReference>
<evidence type="ECO:0000313" key="11">
    <source>
        <dbReference type="Proteomes" id="UP000284006"/>
    </source>
</evidence>
<feature type="domain" description="Methyl-accepting transducer" evidence="8">
    <location>
        <begin position="235"/>
        <end position="434"/>
    </location>
</feature>
<dbReference type="PROSITE" id="PS50885">
    <property type="entry name" value="HAMP"/>
    <property type="match status" value="1"/>
</dbReference>
<gene>
    <name evidence="10" type="ORF">D3872_17065</name>
</gene>
<dbReference type="Gene3D" id="1.10.287.950">
    <property type="entry name" value="Methyl-accepting chemotaxis protein"/>
    <property type="match status" value="2"/>
</dbReference>
<dbReference type="AlphaFoldDB" id="A0A418XQF5"/>
<dbReference type="GO" id="GO:0007165">
    <property type="term" value="P:signal transduction"/>
    <property type="evidence" value="ECO:0007669"/>
    <property type="project" value="UniProtKB-KW"/>
</dbReference>
<keyword evidence="4" id="KW-0175">Coiled coil</keyword>
<name>A0A418XQF5_9BURK</name>
<dbReference type="PANTHER" id="PTHR43531:SF11">
    <property type="entry name" value="METHYL-ACCEPTING CHEMOTAXIS PROTEIN 3"/>
    <property type="match status" value="1"/>
</dbReference>
<evidence type="ECO:0000256" key="4">
    <source>
        <dbReference type="SAM" id="Coils"/>
    </source>
</evidence>
<evidence type="ECO:0000256" key="1">
    <source>
        <dbReference type="ARBA" id="ARBA00022500"/>
    </source>
</evidence>
<comment type="caution">
    <text evidence="10">The sequence shown here is derived from an EMBL/GenBank/DDBJ whole genome shotgun (WGS) entry which is preliminary data.</text>
</comment>